<gene>
    <name evidence="1" type="ORF">A2954_04835</name>
</gene>
<protein>
    <recommendedName>
        <fullName evidence="3">Chemotaxis methyl-accepting receptor HlyB-like 4HB MCP domain-containing protein</fullName>
    </recommendedName>
</protein>
<sequence length="109" mass="12106">MNREMKIILFSLIILCAFSLGYYVGKNYSNKKIASIISQTGSVDNTAQDLLTISNIYGNILSLSEQKYQAALNADTAKAESLNSQINVLITKVNQLLEKYSSQINTESY</sequence>
<dbReference type="AlphaFoldDB" id="A0A1F7IG19"/>
<proteinExistence type="predicted"/>
<name>A0A1F7IG19_9BACT</name>
<comment type="caution">
    <text evidence="1">The sequence shown here is derived from an EMBL/GenBank/DDBJ whole genome shotgun (WGS) entry which is preliminary data.</text>
</comment>
<dbReference type="Proteomes" id="UP000177698">
    <property type="component" value="Unassembled WGS sequence"/>
</dbReference>
<accession>A0A1F7IG19</accession>
<evidence type="ECO:0008006" key="3">
    <source>
        <dbReference type="Google" id="ProtNLM"/>
    </source>
</evidence>
<organism evidence="1 2">
    <name type="scientific">Candidatus Roizmanbacteria bacterium RIFCSPLOWO2_01_FULL_37_12</name>
    <dbReference type="NCBI Taxonomy" id="1802056"/>
    <lineage>
        <taxon>Bacteria</taxon>
        <taxon>Candidatus Roizmaniibacteriota</taxon>
    </lineage>
</organism>
<evidence type="ECO:0000313" key="1">
    <source>
        <dbReference type="EMBL" id="OGK42304.1"/>
    </source>
</evidence>
<evidence type="ECO:0000313" key="2">
    <source>
        <dbReference type="Proteomes" id="UP000177698"/>
    </source>
</evidence>
<dbReference type="STRING" id="1802056.A2954_04835"/>
<reference evidence="1 2" key="1">
    <citation type="journal article" date="2016" name="Nat. Commun.">
        <title>Thousands of microbial genomes shed light on interconnected biogeochemical processes in an aquifer system.</title>
        <authorList>
            <person name="Anantharaman K."/>
            <person name="Brown C.T."/>
            <person name="Hug L.A."/>
            <person name="Sharon I."/>
            <person name="Castelle C.J."/>
            <person name="Probst A.J."/>
            <person name="Thomas B.C."/>
            <person name="Singh A."/>
            <person name="Wilkins M.J."/>
            <person name="Karaoz U."/>
            <person name="Brodie E.L."/>
            <person name="Williams K.H."/>
            <person name="Hubbard S.S."/>
            <person name="Banfield J.F."/>
        </authorList>
    </citation>
    <scope>NUCLEOTIDE SEQUENCE [LARGE SCALE GENOMIC DNA]</scope>
</reference>
<dbReference type="EMBL" id="MGAG01000003">
    <property type="protein sequence ID" value="OGK42304.1"/>
    <property type="molecule type" value="Genomic_DNA"/>
</dbReference>